<name>A0ABY3MUE7_9GAMM</name>
<dbReference type="InterPro" id="IPR038763">
    <property type="entry name" value="DHH_sf"/>
</dbReference>
<keyword evidence="2" id="KW-1185">Reference proteome</keyword>
<dbReference type="RefSeq" id="WP_101343921.1">
    <property type="nucleotide sequence ID" value="NZ_PJAI02000017.1"/>
</dbReference>
<proteinExistence type="predicted"/>
<accession>A0ABY3MUE7</accession>
<sequence>MHYDVFNGDADGIIALLQLRLAQPKESVLVTGVKRDISLLKQVDIAQASAVTVLDISLEKNVEALQKLLDNDVDVLYVDHHRAGDIPKSTHLKTLINTDANTCTSLLINDYLQGQYVNWAIAAAFGDNMQASAKTLATKQGLTATEQAQLNELGVYINYNGYGASVDDLHFDPADLYQALLKYPDPFTLINEENSIFWQLKTAYLADMAKAQQSQVLSDNDIVKTIVLEDAAWSRRVSGVYGNELANQSPDKAHIVLTLNKAKSTEIIAKTNSAEGNIESSDKIAQSYTLSLRAPLNNKQGAGDICASFPTGGGRAAAAGVNELPEINVPDFIKAVESYYQP</sequence>
<evidence type="ECO:0000313" key="1">
    <source>
        <dbReference type="EMBL" id="TYK64818.1"/>
    </source>
</evidence>
<dbReference type="SUPFAM" id="SSF64182">
    <property type="entry name" value="DHH phosphoesterases"/>
    <property type="match status" value="1"/>
</dbReference>
<dbReference type="Proteomes" id="UP000815846">
    <property type="component" value="Unassembled WGS sequence"/>
</dbReference>
<comment type="caution">
    <text evidence="1">The sequence shown here is derived from an EMBL/GenBank/DDBJ whole genome shotgun (WGS) entry which is preliminary data.</text>
</comment>
<dbReference type="EMBL" id="PJAI02000017">
    <property type="protein sequence ID" value="TYK64818.1"/>
    <property type="molecule type" value="Genomic_DNA"/>
</dbReference>
<gene>
    <name evidence="1" type="ORF">CWS31_013425</name>
</gene>
<reference evidence="1 2" key="1">
    <citation type="submission" date="2019-08" db="EMBL/GenBank/DDBJ databases">
        <title>Microbe sample from Colwellia echini.</title>
        <authorList>
            <person name="Christiansen L."/>
            <person name="Pathiraja D."/>
            <person name="Schultz-Johansen M."/>
            <person name="Choi I.-G."/>
            <person name="Stougaard P."/>
        </authorList>
    </citation>
    <scope>NUCLEOTIDE SEQUENCE [LARGE SCALE GENOMIC DNA]</scope>
    <source>
        <strain evidence="1 2">A3</strain>
    </source>
</reference>
<protein>
    <submittedName>
        <fullName evidence="1">DHH family phosphoesterase</fullName>
    </submittedName>
</protein>
<organism evidence="1 2">
    <name type="scientific">Colwellia echini</name>
    <dbReference type="NCBI Taxonomy" id="1982103"/>
    <lineage>
        <taxon>Bacteria</taxon>
        <taxon>Pseudomonadati</taxon>
        <taxon>Pseudomonadota</taxon>
        <taxon>Gammaproteobacteria</taxon>
        <taxon>Alteromonadales</taxon>
        <taxon>Colwelliaceae</taxon>
        <taxon>Colwellia</taxon>
    </lineage>
</organism>
<evidence type="ECO:0000313" key="2">
    <source>
        <dbReference type="Proteomes" id="UP000815846"/>
    </source>
</evidence>